<evidence type="ECO:0000259" key="3">
    <source>
        <dbReference type="Pfam" id="PF08541"/>
    </source>
</evidence>
<dbReference type="OrthoDB" id="1704808at2"/>
<name>A0A089IY96_PAEDU</name>
<evidence type="ECO:0000256" key="1">
    <source>
        <dbReference type="ARBA" id="ARBA00022679"/>
    </source>
</evidence>
<dbReference type="GO" id="GO:0004315">
    <property type="term" value="F:3-oxoacyl-[acyl-carrier-protein] synthase activity"/>
    <property type="evidence" value="ECO:0007669"/>
    <property type="project" value="InterPro"/>
</dbReference>
<dbReference type="STRING" id="44251.PDUR_19730"/>
<keyword evidence="2" id="KW-0012">Acyltransferase</keyword>
<dbReference type="Pfam" id="PF08541">
    <property type="entry name" value="ACP_syn_III_C"/>
    <property type="match status" value="1"/>
</dbReference>
<dbReference type="GO" id="GO:0006633">
    <property type="term" value="P:fatty acid biosynthetic process"/>
    <property type="evidence" value="ECO:0007669"/>
    <property type="project" value="InterPro"/>
</dbReference>
<dbReference type="Gene3D" id="3.40.47.10">
    <property type="match status" value="1"/>
</dbReference>
<dbReference type="InterPro" id="IPR013751">
    <property type="entry name" value="ACP_syn_III_N"/>
</dbReference>
<feature type="domain" description="Beta-ketoacyl-[acyl-carrier-protein] synthase III C-terminal" evidence="3">
    <location>
        <begin position="242"/>
        <end position="329"/>
    </location>
</feature>
<dbReference type="InterPro" id="IPR016039">
    <property type="entry name" value="Thiolase-like"/>
</dbReference>
<evidence type="ECO:0000256" key="2">
    <source>
        <dbReference type="ARBA" id="ARBA00023315"/>
    </source>
</evidence>
<proteinExistence type="predicted"/>
<keyword evidence="1" id="KW-0808">Transferase</keyword>
<dbReference type="SUPFAM" id="SSF53901">
    <property type="entry name" value="Thiolase-like"/>
    <property type="match status" value="2"/>
</dbReference>
<dbReference type="AlphaFoldDB" id="A0A089IY96"/>
<dbReference type="InterPro" id="IPR013747">
    <property type="entry name" value="ACP_syn_III_C"/>
</dbReference>
<reference evidence="5 6" key="1">
    <citation type="submission" date="2014-08" db="EMBL/GenBank/DDBJ databases">
        <title>Comparative genomics of the Paenibacillus odorifer group.</title>
        <authorList>
            <person name="den Bakker H.C."/>
            <person name="Tsai Y.-C."/>
            <person name="Martin N."/>
            <person name="Korlach J."/>
            <person name="Wiedmann M."/>
        </authorList>
    </citation>
    <scope>NUCLEOTIDE SEQUENCE [LARGE SCALE GENOMIC DNA]</scope>
    <source>
        <strain evidence="5 6">DSM 1735</strain>
    </source>
</reference>
<dbReference type="PANTHER" id="PTHR34069">
    <property type="entry name" value="3-OXOACYL-[ACYL-CARRIER-PROTEIN] SYNTHASE 3"/>
    <property type="match status" value="1"/>
</dbReference>
<dbReference type="RefSeq" id="WP_042207679.1">
    <property type="nucleotide sequence ID" value="NZ_CP009288.1"/>
</dbReference>
<dbReference type="PANTHER" id="PTHR34069:SF2">
    <property type="entry name" value="BETA-KETOACYL-[ACYL-CARRIER-PROTEIN] SYNTHASE III"/>
    <property type="match status" value="1"/>
</dbReference>
<dbReference type="eggNOG" id="COG0332">
    <property type="taxonomic scope" value="Bacteria"/>
</dbReference>
<sequence>MAGIRIKDIDIYHPSKKIGNDFFIKHFDEKGIDIRGLLAALGRENRYSIDNTEENSLTMAFEAASNVLEKTGLTGADIDLIAYASQTPEYIFPTNSLMIHRLINGASHTICIDSNANCAGMTASVEQVSRQMMANPRIRRALVIGSDHVAPHADKNDPVYYANFGDAAAAVILERDENSVGFIDSIYQTDTCVYGNSMFPAEGLANVGRTGVGAGEFNVKFIPFDDSICVDAASESINTLLGENEIAPESIKVACFSQLSLPNIRAVSEKTGIGSDAAVYIGDEFGYTSTSSPFIALHRAVSTGKIERGDKLLFWTVGAGWQNVAFVMEY</sequence>
<evidence type="ECO:0000313" key="5">
    <source>
        <dbReference type="EMBL" id="AIQ13884.1"/>
    </source>
</evidence>
<protein>
    <submittedName>
        <fullName evidence="5">3-oxoacyl-ACP synthase</fullName>
    </submittedName>
</protein>
<organism evidence="5 6">
    <name type="scientific">Paenibacillus durus</name>
    <name type="common">Paenibacillus azotofixans</name>
    <dbReference type="NCBI Taxonomy" id="44251"/>
    <lineage>
        <taxon>Bacteria</taxon>
        <taxon>Bacillati</taxon>
        <taxon>Bacillota</taxon>
        <taxon>Bacilli</taxon>
        <taxon>Bacillales</taxon>
        <taxon>Paenibacillaceae</taxon>
        <taxon>Paenibacillus</taxon>
    </lineage>
</organism>
<dbReference type="EMBL" id="CP009288">
    <property type="protein sequence ID" value="AIQ13884.1"/>
    <property type="molecule type" value="Genomic_DNA"/>
</dbReference>
<evidence type="ECO:0000313" key="6">
    <source>
        <dbReference type="Proteomes" id="UP000029409"/>
    </source>
</evidence>
<dbReference type="Pfam" id="PF08545">
    <property type="entry name" value="ACP_syn_III"/>
    <property type="match status" value="1"/>
</dbReference>
<keyword evidence="6" id="KW-1185">Reference proteome</keyword>
<dbReference type="GO" id="GO:0044550">
    <property type="term" value="P:secondary metabolite biosynthetic process"/>
    <property type="evidence" value="ECO:0007669"/>
    <property type="project" value="TreeGrafter"/>
</dbReference>
<accession>A0A089IY96</accession>
<dbReference type="Proteomes" id="UP000029409">
    <property type="component" value="Chromosome"/>
</dbReference>
<evidence type="ECO:0000259" key="4">
    <source>
        <dbReference type="Pfam" id="PF08545"/>
    </source>
</evidence>
<feature type="domain" description="Beta-ketoacyl-[acyl-carrier-protein] synthase III N-terminal" evidence="4">
    <location>
        <begin position="112"/>
        <end position="190"/>
    </location>
</feature>
<dbReference type="KEGG" id="pdu:PDUR_19730"/>
<gene>
    <name evidence="5" type="ORF">PDUR_19730</name>
</gene>